<organism evidence="7 8">
    <name type="scientific">Paracoccus benzoatiresistens</name>
    <dbReference type="NCBI Taxonomy" id="2997341"/>
    <lineage>
        <taxon>Bacteria</taxon>
        <taxon>Pseudomonadati</taxon>
        <taxon>Pseudomonadota</taxon>
        <taxon>Alphaproteobacteria</taxon>
        <taxon>Rhodobacterales</taxon>
        <taxon>Paracoccaceae</taxon>
        <taxon>Paracoccus</taxon>
    </lineage>
</organism>
<dbReference type="Proteomes" id="UP001149822">
    <property type="component" value="Unassembled WGS sequence"/>
</dbReference>
<accession>A0ABT4J3X6</accession>
<reference evidence="7" key="1">
    <citation type="submission" date="2022-12" db="EMBL/GenBank/DDBJ databases">
        <title>Paracoccus sp. EF6 isolated from a lake water.</title>
        <authorList>
            <person name="Liu H."/>
        </authorList>
    </citation>
    <scope>NUCLEOTIDE SEQUENCE</scope>
    <source>
        <strain evidence="7">EF6</strain>
    </source>
</reference>
<dbReference type="SMART" id="SM00487">
    <property type="entry name" value="DEXDc"/>
    <property type="match status" value="1"/>
</dbReference>
<dbReference type="SMART" id="SM00490">
    <property type="entry name" value="HELICc"/>
    <property type="match status" value="1"/>
</dbReference>
<comment type="caution">
    <text evidence="7">The sequence shown here is derived from an EMBL/GenBank/DDBJ whole genome shotgun (WGS) entry which is preliminary data.</text>
</comment>
<sequence>MIEELANRIWSHPKFHEETSALRRLVFTSLFGFVGAKDGFEDHSRIIQRLTQSAIALASSERREYRRRSYEIATNIAEFAAHDLPGSTYALLLALGRLGNFPALDFAKRRYSISEHALPQQMVAESVIRRSQNSVKIADNSISLTDFQLELWNKLNSGKTIGVSAPTSAGKSFVLQSFTRRLFEDDRIRYAAIIVPSRALITQVSEDASAWVKTSPLQVELLTTPVHPESALPIRALFVVTQERLQLLLAAHPFLKLQLLVIDEAQNLGDGPRGVLLSSVVEECLRRDEDCQMIFAGPNLSTPERLSRGFGRDAVAVTTDEPAVLQNIFFLETGLSDTKQAVLSFLDGKQPVKVGTIDCDQPLLDHVAKLVNLALRLGTSGQSLVYAYGPSECENIAFGLSDTEPREPTPGQLELSKFIKDAVHPDFQLASFVLQGVGYHYGRLPSLVRKAIEDAFGDGSLNFLVTTSTLLQGVNLPARNLFLRNPRKGEEPISSVDFWNLAGRAGRLGREFSGNIFLIDYGSWESDPLSGSADRSVEPSLQSHLLNRTDSLISYIDNREHIPNPREPDEFENTFVKLVQDHMHGRLAQTLSNSGLPDFDTRRVALEASISRAVASVPLRAETISASPTVSIYKQNDLLTRLEKSIKAKGPSYVIPKHPRDPGAYVSYVAVLHRCHQEILKLPRSDKSAHYYAQLILRWMRGDPLPVIIDANIEFLRARGRTSNTATVIRNTLTEIESDVRFKYVRLFSCYNAILEAALLKCGHKDSVKSIPAVPFYLEMGASSVTMMSFIGIGLSRFTSTRLQRLARREDMSQSEARSWIERQNIQSLDIPVASAKEIQRVLRMA</sequence>
<dbReference type="Gene3D" id="3.40.50.300">
    <property type="entry name" value="P-loop containing nucleotide triphosphate hydrolases"/>
    <property type="match status" value="2"/>
</dbReference>
<evidence type="ECO:0000256" key="2">
    <source>
        <dbReference type="ARBA" id="ARBA00022801"/>
    </source>
</evidence>
<dbReference type="SUPFAM" id="SSF52540">
    <property type="entry name" value="P-loop containing nucleoside triphosphate hydrolases"/>
    <property type="match status" value="2"/>
</dbReference>
<keyword evidence="3 7" id="KW-0347">Helicase</keyword>
<evidence type="ECO:0000259" key="6">
    <source>
        <dbReference type="PROSITE" id="PS51194"/>
    </source>
</evidence>
<evidence type="ECO:0000256" key="4">
    <source>
        <dbReference type="ARBA" id="ARBA00022840"/>
    </source>
</evidence>
<gene>
    <name evidence="7" type="ORF">OU682_09330</name>
</gene>
<dbReference type="GO" id="GO:0004386">
    <property type="term" value="F:helicase activity"/>
    <property type="evidence" value="ECO:0007669"/>
    <property type="project" value="UniProtKB-KW"/>
</dbReference>
<keyword evidence="2" id="KW-0378">Hydrolase</keyword>
<dbReference type="PROSITE" id="PS51194">
    <property type="entry name" value="HELICASE_CTER"/>
    <property type="match status" value="1"/>
</dbReference>
<dbReference type="PROSITE" id="PS51192">
    <property type="entry name" value="HELICASE_ATP_BIND_1"/>
    <property type="match status" value="1"/>
</dbReference>
<evidence type="ECO:0000259" key="5">
    <source>
        <dbReference type="PROSITE" id="PS51192"/>
    </source>
</evidence>
<dbReference type="InterPro" id="IPR001650">
    <property type="entry name" value="Helicase_C-like"/>
</dbReference>
<dbReference type="PANTHER" id="PTHR47961">
    <property type="entry name" value="DNA POLYMERASE THETA, PUTATIVE (AFU_ORTHOLOGUE AFUA_1G05260)-RELATED"/>
    <property type="match status" value="1"/>
</dbReference>
<keyword evidence="4" id="KW-0067">ATP-binding</keyword>
<dbReference type="Pfam" id="PF00271">
    <property type="entry name" value="Helicase_C"/>
    <property type="match status" value="1"/>
</dbReference>
<evidence type="ECO:0000256" key="3">
    <source>
        <dbReference type="ARBA" id="ARBA00022806"/>
    </source>
</evidence>
<keyword evidence="8" id="KW-1185">Reference proteome</keyword>
<feature type="domain" description="Helicase ATP-binding" evidence="5">
    <location>
        <begin position="152"/>
        <end position="299"/>
    </location>
</feature>
<dbReference type="InterPro" id="IPR014001">
    <property type="entry name" value="Helicase_ATP-bd"/>
</dbReference>
<dbReference type="EMBL" id="JAPTYD010000009">
    <property type="protein sequence ID" value="MCZ0961818.1"/>
    <property type="molecule type" value="Genomic_DNA"/>
</dbReference>
<feature type="domain" description="Helicase C-terminal" evidence="6">
    <location>
        <begin position="369"/>
        <end position="560"/>
    </location>
</feature>
<dbReference type="InterPro" id="IPR050474">
    <property type="entry name" value="Hel308_SKI2-like"/>
</dbReference>
<protein>
    <submittedName>
        <fullName evidence="7">DEAD/DEAH box helicase</fullName>
    </submittedName>
</protein>
<proteinExistence type="predicted"/>
<dbReference type="InterPro" id="IPR027417">
    <property type="entry name" value="P-loop_NTPase"/>
</dbReference>
<dbReference type="PANTHER" id="PTHR47961:SF6">
    <property type="entry name" value="DNA-DIRECTED DNA POLYMERASE"/>
    <property type="match status" value="1"/>
</dbReference>
<evidence type="ECO:0000256" key="1">
    <source>
        <dbReference type="ARBA" id="ARBA00022741"/>
    </source>
</evidence>
<keyword evidence="1" id="KW-0547">Nucleotide-binding</keyword>
<name>A0ABT4J3X6_9RHOB</name>
<evidence type="ECO:0000313" key="8">
    <source>
        <dbReference type="Proteomes" id="UP001149822"/>
    </source>
</evidence>
<dbReference type="InterPro" id="IPR011545">
    <property type="entry name" value="DEAD/DEAH_box_helicase_dom"/>
</dbReference>
<dbReference type="RefSeq" id="WP_268941817.1">
    <property type="nucleotide sequence ID" value="NZ_JAPTYD010000009.1"/>
</dbReference>
<evidence type="ECO:0000313" key="7">
    <source>
        <dbReference type="EMBL" id="MCZ0961818.1"/>
    </source>
</evidence>
<dbReference type="Pfam" id="PF00270">
    <property type="entry name" value="DEAD"/>
    <property type="match status" value="1"/>
</dbReference>